<accession>A0A662ZI42</accession>
<dbReference type="OrthoDB" id="7053441at2"/>
<proteinExistence type="predicted"/>
<name>A0A662ZI42_9GAMM</name>
<dbReference type="AlphaFoldDB" id="A0A662ZI42"/>
<keyword evidence="2" id="KW-1185">Reference proteome</keyword>
<protein>
    <submittedName>
        <fullName evidence="1">Uncharacterized protein</fullName>
    </submittedName>
</protein>
<evidence type="ECO:0000313" key="2">
    <source>
        <dbReference type="Proteomes" id="UP000243745"/>
    </source>
</evidence>
<dbReference type="EMBL" id="FOXF01000013">
    <property type="protein sequence ID" value="SFP29695.1"/>
    <property type="molecule type" value="Genomic_DNA"/>
</dbReference>
<sequence length="401" mass="46065">MPDKLDWLNEHFVLLKYRTVAEVVENCHYKVPFELRKTADEHPLAEDFLKQLAEAENYQKASEFLAFNLHQRALAWWGYCCVLSVKNELFDIPFEPRDISDIGTHKNPELPEWAKMPEPEKMDYKTNPDYIKLQQEISAIKAKNEELIKMLPPGIWERHMELRKNIYEKFKSIVGMDPEEMLTDAIKKVEEFKEPAFVNEEKSPVFQMKRELDAKIEAIRKKTVETIKAAVPSKSREELKEQTDNAMDAVYAGITAPTDENATRCLNLGNACPETHEGLLSLLTFWCYGNLTPNMEQIVRTPPELPPTGLNSLLLKCALTEGGTREFKERMKLYFEIGREVVFGINNWSEFLTEMEPPHHKIGHGGFTGVIGKVPDDASMKQAAEKALNDAGNKKFERFRG</sequence>
<dbReference type="InterPro" id="IPR053855">
    <property type="entry name" value="DUF6931"/>
</dbReference>
<gene>
    <name evidence="1" type="ORF">SAMN02910344_01011</name>
</gene>
<organism evidence="1 2">
    <name type="scientific">Ruminobacter amylophilus</name>
    <dbReference type="NCBI Taxonomy" id="867"/>
    <lineage>
        <taxon>Bacteria</taxon>
        <taxon>Pseudomonadati</taxon>
        <taxon>Pseudomonadota</taxon>
        <taxon>Gammaproteobacteria</taxon>
        <taxon>Aeromonadales</taxon>
        <taxon>Succinivibrionaceae</taxon>
        <taxon>Ruminobacter</taxon>
    </lineage>
</organism>
<evidence type="ECO:0000313" key="1">
    <source>
        <dbReference type="EMBL" id="SFP29695.1"/>
    </source>
</evidence>
<reference evidence="1 2" key="1">
    <citation type="submission" date="2016-10" db="EMBL/GenBank/DDBJ databases">
        <authorList>
            <person name="Varghese N."/>
            <person name="Submissions S."/>
        </authorList>
    </citation>
    <scope>NUCLEOTIDE SEQUENCE [LARGE SCALE GENOMIC DNA]</scope>
    <source>
        <strain evidence="1 2">DSM 1361</strain>
    </source>
</reference>
<dbReference type="Proteomes" id="UP000243745">
    <property type="component" value="Unassembled WGS sequence"/>
</dbReference>
<dbReference type="Pfam" id="PF22011">
    <property type="entry name" value="DUF6931"/>
    <property type="match status" value="1"/>
</dbReference>
<dbReference type="RefSeq" id="WP_093141530.1">
    <property type="nucleotide sequence ID" value="NZ_FOXF01000013.1"/>
</dbReference>